<organism evidence="1 2">
    <name type="scientific">Caerostris extrusa</name>
    <name type="common">Bark spider</name>
    <name type="synonym">Caerostris bankana</name>
    <dbReference type="NCBI Taxonomy" id="172846"/>
    <lineage>
        <taxon>Eukaryota</taxon>
        <taxon>Metazoa</taxon>
        <taxon>Ecdysozoa</taxon>
        <taxon>Arthropoda</taxon>
        <taxon>Chelicerata</taxon>
        <taxon>Arachnida</taxon>
        <taxon>Araneae</taxon>
        <taxon>Araneomorphae</taxon>
        <taxon>Entelegynae</taxon>
        <taxon>Araneoidea</taxon>
        <taxon>Araneidae</taxon>
        <taxon>Caerostris</taxon>
    </lineage>
</organism>
<proteinExistence type="predicted"/>
<dbReference type="AlphaFoldDB" id="A0AAV4XYP1"/>
<gene>
    <name evidence="1" type="ORF">CEXT_116931</name>
</gene>
<reference evidence="1 2" key="1">
    <citation type="submission" date="2021-06" db="EMBL/GenBank/DDBJ databases">
        <title>Caerostris extrusa draft genome.</title>
        <authorList>
            <person name="Kono N."/>
            <person name="Arakawa K."/>
        </authorList>
    </citation>
    <scope>NUCLEOTIDE SEQUENCE [LARGE SCALE GENOMIC DNA]</scope>
</reference>
<evidence type="ECO:0000313" key="1">
    <source>
        <dbReference type="EMBL" id="GIZ00286.1"/>
    </source>
</evidence>
<accession>A0AAV4XYP1</accession>
<protein>
    <submittedName>
        <fullName evidence="1">Uncharacterized protein</fullName>
    </submittedName>
</protein>
<comment type="caution">
    <text evidence="1">The sequence shown here is derived from an EMBL/GenBank/DDBJ whole genome shotgun (WGS) entry which is preliminary data.</text>
</comment>
<dbReference type="EMBL" id="BPLR01018531">
    <property type="protein sequence ID" value="GIZ00286.1"/>
    <property type="molecule type" value="Genomic_DNA"/>
</dbReference>
<evidence type="ECO:0000313" key="2">
    <source>
        <dbReference type="Proteomes" id="UP001054945"/>
    </source>
</evidence>
<sequence length="179" mass="19778">MKILWRNSIKEPYIVFQDKVFQVNNSVSPGIKHGIPLKKSTKAFFFQESVPETSHPLISLFHVPQNISMLAPSFLCCSSSCQSLPRSQITQQAVTSDSTSQVLGLQLEDITSHAREPTLEGDRITDSLSREVVRGRGVELSPSSGGINHCFFWPIGGAFLLCCCHPEVEKSLRGLCNSE</sequence>
<name>A0AAV4XYP1_CAEEX</name>
<dbReference type="Proteomes" id="UP001054945">
    <property type="component" value="Unassembled WGS sequence"/>
</dbReference>
<keyword evidence="2" id="KW-1185">Reference proteome</keyword>